<reference evidence="19 20" key="1">
    <citation type="submission" date="2017-06" db="EMBL/GenBank/DDBJ databases">
        <title>Genome sequencing of cyanobaciteial culture collection at National Institute for Environmental Studies (NIES).</title>
        <authorList>
            <person name="Hirose Y."/>
            <person name="Shimura Y."/>
            <person name="Fujisawa T."/>
            <person name="Nakamura Y."/>
            <person name="Kawachi M."/>
        </authorList>
    </citation>
    <scope>NUCLEOTIDE SEQUENCE [LARGE SCALE GENOMIC DNA]</scope>
    <source>
        <strain evidence="19 20">NIES-37</strain>
    </source>
</reference>
<dbReference type="InterPro" id="IPR051014">
    <property type="entry name" value="Cation_Transport_ATPase_IB"/>
</dbReference>
<evidence type="ECO:0000256" key="3">
    <source>
        <dbReference type="ARBA" id="ARBA00022475"/>
    </source>
</evidence>
<keyword evidence="20" id="KW-1185">Reference proteome</keyword>
<dbReference type="PROSITE" id="PS00154">
    <property type="entry name" value="ATPASE_E1_E2"/>
    <property type="match status" value="1"/>
</dbReference>
<dbReference type="SUPFAM" id="SSF56784">
    <property type="entry name" value="HAD-like"/>
    <property type="match status" value="1"/>
</dbReference>
<dbReference type="GO" id="GO:0005524">
    <property type="term" value="F:ATP binding"/>
    <property type="evidence" value="ECO:0007669"/>
    <property type="project" value="UniProtKB-UniRule"/>
</dbReference>
<dbReference type="SFLD" id="SFLDF00027">
    <property type="entry name" value="p-type_atpase"/>
    <property type="match status" value="1"/>
</dbReference>
<keyword evidence="9 16" id="KW-0067">ATP-binding</keyword>
<dbReference type="GO" id="GO:0015086">
    <property type="term" value="F:cadmium ion transmembrane transporter activity"/>
    <property type="evidence" value="ECO:0007669"/>
    <property type="project" value="TreeGrafter"/>
</dbReference>
<dbReference type="NCBIfam" id="TIGR01494">
    <property type="entry name" value="ATPase_P-type"/>
    <property type="match status" value="1"/>
</dbReference>
<dbReference type="PANTHER" id="PTHR48085">
    <property type="entry name" value="CADMIUM/ZINC-TRANSPORTING ATPASE HMA2-RELATED"/>
    <property type="match status" value="1"/>
</dbReference>
<dbReference type="KEGG" id="ttq:NIES37_24860"/>
<dbReference type="RefSeq" id="WP_096576004.1">
    <property type="nucleotide sequence ID" value="NZ_CAWNJS010000001.1"/>
</dbReference>
<dbReference type="Gene3D" id="3.40.1110.10">
    <property type="entry name" value="Calcium-transporting ATPase, cytoplasmic domain N"/>
    <property type="match status" value="1"/>
</dbReference>
<keyword evidence="11" id="KW-1278">Translocase</keyword>
<dbReference type="InterPro" id="IPR023298">
    <property type="entry name" value="ATPase_P-typ_TM_dom_sf"/>
</dbReference>
<evidence type="ECO:0000256" key="14">
    <source>
        <dbReference type="ARBA" id="ARBA00039097"/>
    </source>
</evidence>
<dbReference type="SFLD" id="SFLDS00003">
    <property type="entry name" value="Haloacid_Dehalogenase"/>
    <property type="match status" value="1"/>
</dbReference>
<dbReference type="Gene3D" id="2.70.150.10">
    <property type="entry name" value="Calcium-transporting ATPase, cytoplasmic transduction domain A"/>
    <property type="match status" value="1"/>
</dbReference>
<dbReference type="GO" id="GO:0016463">
    <property type="term" value="F:P-type zinc transporter activity"/>
    <property type="evidence" value="ECO:0007669"/>
    <property type="project" value="UniProtKB-EC"/>
</dbReference>
<feature type="transmembrane region" description="Helical" evidence="16">
    <location>
        <begin position="53"/>
        <end position="71"/>
    </location>
</feature>
<keyword evidence="13 16" id="KW-0472">Membrane</keyword>
<dbReference type="SUPFAM" id="SSF81653">
    <property type="entry name" value="Calcium ATPase, transduction domain A"/>
    <property type="match status" value="1"/>
</dbReference>
<dbReference type="Pfam" id="PF00122">
    <property type="entry name" value="E1-E2_ATPase"/>
    <property type="match status" value="1"/>
</dbReference>
<dbReference type="FunFam" id="3.40.1110.10:FF:000066">
    <property type="entry name" value="Cadmium-translocating P-type ATPase"/>
    <property type="match status" value="1"/>
</dbReference>
<dbReference type="PRINTS" id="PR00119">
    <property type="entry name" value="CATATPASE"/>
</dbReference>
<dbReference type="InterPro" id="IPR023214">
    <property type="entry name" value="HAD_sf"/>
</dbReference>
<dbReference type="SFLD" id="SFLDG00002">
    <property type="entry name" value="C1.7:_P-type_atpase_like"/>
    <property type="match status" value="1"/>
</dbReference>
<feature type="region of interest" description="Disordered" evidence="17">
    <location>
        <begin position="23"/>
        <end position="43"/>
    </location>
</feature>
<comment type="catalytic activity">
    <reaction evidence="15">
        <text>Zn(2+)(in) + ATP + H2O = Zn(2+)(out) + ADP + phosphate + H(+)</text>
        <dbReference type="Rhea" id="RHEA:20621"/>
        <dbReference type="ChEBI" id="CHEBI:15377"/>
        <dbReference type="ChEBI" id="CHEBI:15378"/>
        <dbReference type="ChEBI" id="CHEBI:29105"/>
        <dbReference type="ChEBI" id="CHEBI:30616"/>
        <dbReference type="ChEBI" id="CHEBI:43474"/>
        <dbReference type="ChEBI" id="CHEBI:456216"/>
        <dbReference type="EC" id="7.2.2.12"/>
    </reaction>
</comment>
<evidence type="ECO:0000256" key="13">
    <source>
        <dbReference type="ARBA" id="ARBA00023136"/>
    </source>
</evidence>
<dbReference type="InterPro" id="IPR018303">
    <property type="entry name" value="ATPase_P-typ_P_site"/>
</dbReference>
<evidence type="ECO:0000256" key="5">
    <source>
        <dbReference type="ARBA" id="ARBA00022692"/>
    </source>
</evidence>
<name>A0A1Z4MYH6_9CYAN</name>
<evidence type="ECO:0000256" key="9">
    <source>
        <dbReference type="ARBA" id="ARBA00022840"/>
    </source>
</evidence>
<sequence>MKREIHSESDHCCNCGHDAHENHHHNHTHEHDENHNHDHHHDHGGEFNLKNEIFPLVLILGLYIPGVIFEGQLHNTFYSIGEYLLFIPAYLLSGWSVLKTAGRNIIRGRVFDETFLMTVATLGAIAIHKLPEAVGVMLFYKIGELFQDIAVNRSRNSIKALLEIRPDYANVQIGGELQKVSPETVNIGEIIVVKPGEKIPLDGEIIDGSSQVDTSALTGESVPRTVRIGETVLAGMLNKMGVLTIKVTKVFDESSIAKILDLVQNARSKKAATEKFITKFARYYTPVVVFASLAVALLPPLFLAGATSAEWVYRGLILLVISCPCGLVISIPLGYFGGIGGAAKRGILVKGSTFLDTLTTVDTVVFDKTGTLTQGVFKVVNISPEKGINQQELLELAAKIELHSNHPIAQSIREAYQGKIDASSVEDYQEIAGYGISAKVENQLVLAGSDRLLHRENITHDVCNTEGTVIHLAVNHIYAGYIAIADEVKSDAKQAIQALKRIGIRKTVMLTGDNQAIASQIAQQLGIDSYEAELLPEEKVSAIEKLLSTTPKHHTVAFVGDGINDAPVIARADVGIAMGGLGSDAAIETADIVIMTDSPAKVAEAIQISRKTRSIVWQNIIFALGIKSIFIGLGIFGIATMWEAVFADVGVALLAIFNATRVMGSGD</sequence>
<keyword evidence="6 16" id="KW-0479">Metal-binding</keyword>
<feature type="transmembrane region" description="Helical" evidence="16">
    <location>
        <begin position="620"/>
        <end position="639"/>
    </location>
</feature>
<evidence type="ECO:0000256" key="4">
    <source>
        <dbReference type="ARBA" id="ARBA00022553"/>
    </source>
</evidence>
<feature type="compositionally biased region" description="Basic and acidic residues" evidence="17">
    <location>
        <begin position="29"/>
        <end position="43"/>
    </location>
</feature>
<evidence type="ECO:0000313" key="19">
    <source>
        <dbReference type="EMBL" id="BAY98536.1"/>
    </source>
</evidence>
<accession>A0A1Z4MYH6</accession>
<evidence type="ECO:0000259" key="18">
    <source>
        <dbReference type="Pfam" id="PF00122"/>
    </source>
</evidence>
<dbReference type="GO" id="GO:0046872">
    <property type="term" value="F:metal ion binding"/>
    <property type="evidence" value="ECO:0007669"/>
    <property type="project" value="UniProtKB-KW"/>
</dbReference>
<dbReference type="NCBIfam" id="TIGR01525">
    <property type="entry name" value="ATPase-IB_hvy"/>
    <property type="match status" value="1"/>
</dbReference>
<dbReference type="AlphaFoldDB" id="A0A1Z4MYH6"/>
<dbReference type="InterPro" id="IPR023299">
    <property type="entry name" value="ATPase_P-typ_cyto_dom_N"/>
</dbReference>
<dbReference type="InterPro" id="IPR059000">
    <property type="entry name" value="ATPase_P-type_domA"/>
</dbReference>
<protein>
    <recommendedName>
        <fullName evidence="14">P-type Zn(2+) transporter</fullName>
        <ecNumber evidence="14">7.2.2.12</ecNumber>
    </recommendedName>
</protein>
<dbReference type="SUPFAM" id="SSF81665">
    <property type="entry name" value="Calcium ATPase, transmembrane domain M"/>
    <property type="match status" value="1"/>
</dbReference>
<feature type="transmembrane region" description="Helical" evidence="16">
    <location>
        <begin position="77"/>
        <end position="98"/>
    </location>
</feature>
<keyword evidence="10" id="KW-0460">Magnesium</keyword>
<feature type="transmembrane region" description="Helical" evidence="16">
    <location>
        <begin position="311"/>
        <end position="336"/>
    </location>
</feature>
<dbReference type="InterPro" id="IPR044492">
    <property type="entry name" value="P_typ_ATPase_HD_dom"/>
</dbReference>
<dbReference type="InterPro" id="IPR027256">
    <property type="entry name" value="P-typ_ATPase_IB"/>
</dbReference>
<gene>
    <name evidence="19" type="ORF">NIES37_24860</name>
</gene>
<dbReference type="InterPro" id="IPR036412">
    <property type="entry name" value="HAD-like_sf"/>
</dbReference>
<keyword evidence="12 16" id="KW-1133">Transmembrane helix</keyword>
<keyword evidence="8" id="KW-0862">Zinc</keyword>
<dbReference type="PANTHER" id="PTHR48085:SF5">
    <property type="entry name" value="CADMIUM_ZINC-TRANSPORTING ATPASE HMA4-RELATED"/>
    <property type="match status" value="1"/>
</dbReference>
<dbReference type="InterPro" id="IPR001757">
    <property type="entry name" value="P_typ_ATPase"/>
</dbReference>
<dbReference type="GO" id="GO:0005886">
    <property type="term" value="C:plasma membrane"/>
    <property type="evidence" value="ECO:0007669"/>
    <property type="project" value="UniProtKB-SubCell"/>
</dbReference>
<evidence type="ECO:0000313" key="20">
    <source>
        <dbReference type="Proteomes" id="UP000218785"/>
    </source>
</evidence>
<dbReference type="InterPro" id="IPR008250">
    <property type="entry name" value="ATPase_P-typ_transduc_dom_A_sf"/>
</dbReference>
<evidence type="ECO:0000256" key="2">
    <source>
        <dbReference type="ARBA" id="ARBA00006024"/>
    </source>
</evidence>
<dbReference type="Gene3D" id="3.40.50.1000">
    <property type="entry name" value="HAD superfamily/HAD-like"/>
    <property type="match status" value="1"/>
</dbReference>
<dbReference type="PRINTS" id="PR00120">
    <property type="entry name" value="HATPASE"/>
</dbReference>
<evidence type="ECO:0000256" key="11">
    <source>
        <dbReference type="ARBA" id="ARBA00022967"/>
    </source>
</evidence>
<keyword evidence="3 16" id="KW-1003">Cell membrane</keyword>
<proteinExistence type="inferred from homology"/>
<dbReference type="EMBL" id="AP018248">
    <property type="protein sequence ID" value="BAY98536.1"/>
    <property type="molecule type" value="Genomic_DNA"/>
</dbReference>
<feature type="transmembrane region" description="Helical" evidence="16">
    <location>
        <begin position="283"/>
        <end position="305"/>
    </location>
</feature>
<dbReference type="FunFam" id="2.70.150.10:FF:000002">
    <property type="entry name" value="Copper-transporting ATPase 1, putative"/>
    <property type="match status" value="1"/>
</dbReference>
<keyword evidence="5 16" id="KW-0812">Transmembrane</keyword>
<dbReference type="Pfam" id="PF00702">
    <property type="entry name" value="Hydrolase"/>
    <property type="match status" value="1"/>
</dbReference>
<comment type="similarity">
    <text evidence="2 16">Belongs to the cation transport ATPase (P-type) (TC 3.A.3) family. Type IB subfamily.</text>
</comment>
<comment type="subcellular location">
    <subcellularLocation>
        <location evidence="1">Cell membrane</location>
        <topology evidence="1">Multi-pass membrane protein</topology>
    </subcellularLocation>
</comment>
<evidence type="ECO:0000256" key="17">
    <source>
        <dbReference type="SAM" id="MobiDB-lite"/>
    </source>
</evidence>
<evidence type="ECO:0000256" key="1">
    <source>
        <dbReference type="ARBA" id="ARBA00004651"/>
    </source>
</evidence>
<keyword evidence="4" id="KW-0597">Phosphoprotein</keyword>
<evidence type="ECO:0000256" key="7">
    <source>
        <dbReference type="ARBA" id="ARBA00022741"/>
    </source>
</evidence>
<evidence type="ECO:0000256" key="10">
    <source>
        <dbReference type="ARBA" id="ARBA00022842"/>
    </source>
</evidence>
<evidence type="ECO:0000256" key="12">
    <source>
        <dbReference type="ARBA" id="ARBA00022989"/>
    </source>
</evidence>
<feature type="domain" description="P-type ATPase A" evidence="18">
    <location>
        <begin position="164"/>
        <end position="264"/>
    </location>
</feature>
<dbReference type="EC" id="7.2.2.12" evidence="14"/>
<organism evidence="19 20">
    <name type="scientific">Tolypothrix tenuis PCC 7101</name>
    <dbReference type="NCBI Taxonomy" id="231146"/>
    <lineage>
        <taxon>Bacteria</taxon>
        <taxon>Bacillati</taxon>
        <taxon>Cyanobacteriota</taxon>
        <taxon>Cyanophyceae</taxon>
        <taxon>Nostocales</taxon>
        <taxon>Tolypothrichaceae</taxon>
        <taxon>Tolypothrix</taxon>
    </lineage>
</organism>
<dbReference type="GO" id="GO:0016887">
    <property type="term" value="F:ATP hydrolysis activity"/>
    <property type="evidence" value="ECO:0007669"/>
    <property type="project" value="InterPro"/>
</dbReference>
<dbReference type="Proteomes" id="UP000218785">
    <property type="component" value="Chromosome"/>
</dbReference>
<evidence type="ECO:0000256" key="6">
    <source>
        <dbReference type="ARBA" id="ARBA00022723"/>
    </source>
</evidence>
<dbReference type="NCBIfam" id="TIGR01512">
    <property type="entry name" value="ATPase-IB2_Cd"/>
    <property type="match status" value="1"/>
</dbReference>
<evidence type="ECO:0000256" key="15">
    <source>
        <dbReference type="ARBA" id="ARBA00047308"/>
    </source>
</evidence>
<evidence type="ECO:0000256" key="8">
    <source>
        <dbReference type="ARBA" id="ARBA00022833"/>
    </source>
</evidence>
<evidence type="ECO:0000256" key="16">
    <source>
        <dbReference type="RuleBase" id="RU362081"/>
    </source>
</evidence>
<keyword evidence="7 16" id="KW-0547">Nucleotide-binding</keyword>
<dbReference type="CDD" id="cd07548">
    <property type="entry name" value="P-type_ATPase-Cd_Zn_Co_like"/>
    <property type="match status" value="1"/>
</dbReference>